<feature type="domain" description="Glycoside hydrolase family 65 central catalytic" evidence="3">
    <location>
        <begin position="369"/>
        <end position="733"/>
    </location>
</feature>
<dbReference type="InterPro" id="IPR005196">
    <property type="entry name" value="Glyco_hydro_65_N"/>
</dbReference>
<dbReference type="InterPro" id="IPR011013">
    <property type="entry name" value="Gal_mutarotase_sf_dom"/>
</dbReference>
<dbReference type="InterPro" id="IPR012341">
    <property type="entry name" value="6hp_glycosidase-like_sf"/>
</dbReference>
<dbReference type="InterPro" id="IPR008928">
    <property type="entry name" value="6-hairpin_glycosidase_sf"/>
</dbReference>
<accession>A0ABW8KCP2</accession>
<dbReference type="CDD" id="cd02598">
    <property type="entry name" value="HAD_BPGM"/>
    <property type="match status" value="1"/>
</dbReference>
<reference evidence="6 7" key="1">
    <citation type="submission" date="2020-10" db="EMBL/GenBank/DDBJ databases">
        <title>Phylogeny of dyella-like bacteria.</title>
        <authorList>
            <person name="Fu J."/>
        </authorList>
    </citation>
    <scope>NUCLEOTIDE SEQUENCE [LARGE SCALE GENOMIC DNA]</scope>
    <source>
        <strain evidence="6 7">DKC-1</strain>
    </source>
</reference>
<gene>
    <name evidence="6" type="primary">pgmB</name>
    <name evidence="6" type="ORF">ISP14_03770</name>
</gene>
<dbReference type="SFLD" id="SFLDG01135">
    <property type="entry name" value="C1.5.6:_HAD__Beta-PGM__Phospha"/>
    <property type="match status" value="1"/>
</dbReference>
<dbReference type="Gene3D" id="1.10.150.240">
    <property type="entry name" value="Putative phosphatase, domain 2"/>
    <property type="match status" value="1"/>
</dbReference>
<dbReference type="InterPro" id="IPR036412">
    <property type="entry name" value="HAD-like_sf"/>
</dbReference>
<evidence type="ECO:0000259" key="5">
    <source>
        <dbReference type="Pfam" id="PF03636"/>
    </source>
</evidence>
<dbReference type="Pfam" id="PF03633">
    <property type="entry name" value="Glyco_hydro_65C"/>
    <property type="match status" value="1"/>
</dbReference>
<dbReference type="RefSeq" id="WP_404536386.1">
    <property type="nucleotide sequence ID" value="NZ_JADIKL010000002.1"/>
</dbReference>
<dbReference type="Proteomes" id="UP001620397">
    <property type="component" value="Unassembled WGS sequence"/>
</dbReference>
<dbReference type="InterPro" id="IPR005195">
    <property type="entry name" value="Glyco_hydro_65_M"/>
</dbReference>
<feature type="region of interest" description="Disordered" evidence="2">
    <location>
        <begin position="28"/>
        <end position="49"/>
    </location>
</feature>
<dbReference type="Gene3D" id="2.60.420.10">
    <property type="entry name" value="Maltose phosphorylase, domain 3"/>
    <property type="match status" value="1"/>
</dbReference>
<dbReference type="Gene3D" id="2.70.98.40">
    <property type="entry name" value="Glycoside hydrolase, family 65, N-terminal domain"/>
    <property type="match status" value="1"/>
</dbReference>
<comment type="caution">
    <text evidence="6">The sequence shown here is derived from an EMBL/GenBank/DDBJ whole genome shotgun (WGS) entry which is preliminary data.</text>
</comment>
<dbReference type="InterPro" id="IPR037018">
    <property type="entry name" value="GH65_N"/>
</dbReference>
<dbReference type="SUPFAM" id="SSF48208">
    <property type="entry name" value="Six-hairpin glycosidases"/>
    <property type="match status" value="1"/>
</dbReference>
<evidence type="ECO:0000259" key="3">
    <source>
        <dbReference type="Pfam" id="PF03632"/>
    </source>
</evidence>
<dbReference type="GO" id="GO:0008801">
    <property type="term" value="F:beta-phosphoglucomutase activity"/>
    <property type="evidence" value="ECO:0007669"/>
    <property type="project" value="UniProtKB-EC"/>
</dbReference>
<dbReference type="InterPro" id="IPR023198">
    <property type="entry name" value="PGP-like_dom2"/>
</dbReference>
<dbReference type="EMBL" id="JADIKL010000002">
    <property type="protein sequence ID" value="MFK2929903.1"/>
    <property type="molecule type" value="Genomic_DNA"/>
</dbReference>
<dbReference type="Pfam" id="PF00702">
    <property type="entry name" value="Hydrolase"/>
    <property type="match status" value="1"/>
</dbReference>
<sequence length="1048" mass="113458">MLPANRRRIALWRPLQPCKGNHYVQTHDAASPAQPVDTGTAPHAPGTADPWQLVRCGRDRSGFAQDESLFALANGSLGVRGGLEEDDSASHGCFLAGVWERSTIAYHERFTGFARHTDTRVPVADASRIRLRLGETPVRLDQGDWLALERRLDLRDGCYRRTLRWRAPGGGTLEIVAERLVALDRPGLLAIRYRVHSIDYRGPVTLESAIDTARTAAAQGDDPRIGAHLSGGLQLHNAHADPTLAWVGQHTAHSGIRLVCAQTHRVADATLTLQNATRTPHGVSQTWTGQLAPGTEVVLEKFAAWAWSPPEASSAIDPVLLSSATDALDSAGHAGFPALLAGQAGQLAALWRSADLAIDGAPEVEQALRFNLFQLFQSGNRDDHGSVAAKGLTGEGYEGHCFWDAEAFMLPALATAAPQLARHMLAWRHATLDRARAHARELNHARGALYPWRTIAGDECSAYFPGGSAQYHINAAIAWAIRLYVDASGDVAFLRDMGAEMLCETARIWLGIGHYNPRRGGAFCIHEVTGPDEYSALVDNNHYTNRMAQRHLRDAAATVEWLAAAHPMEYANLAQRIGLAADEPAQWRRAAEAMHLPTDAALGIFPQDDGFLDKPRLTPEQMRDPSLRPLLLNWHPLTIYRHQVCKQADTLLALMLAGEDVDAAAKRRNFDYYEGVTVHDSTLSASTFAVIAAEVGREAQAYRYFLDTLRVDLDDSHGNAGHGLHMAAMAGSWLALSWGFGGLRVQGGRPALAPQLPHAWRGYRFGLRWRDAQLRVEVDAAGVRYTLVDGETLEFLHRGQAQHLRRGETLQLAQAATPSHAVKGVIFDLDGVLADTAVLHRAAWQQLAAEIDAPFDEVIAERMKGVDRMGSLEILLERAPRQYSDAEKAELAARKNARYVELIDRLDPRHLLPGARDAVESVRGAGLRTALASASRNAPQLLERLGIAGLFDYVVDAGRIARSKPDPEIFLAAAAGLGLAPADCLGVEDAAAGIASIHAAGMAAIGIGRAEALADADVLLSDIAAFDIGRITTTSGPSARPRADAASP</sequence>
<dbReference type="InterPro" id="IPR010976">
    <property type="entry name" value="B-phosphoglucomutase_hydrolase"/>
</dbReference>
<organism evidence="6 7">
    <name type="scientific">Dyella agri</name>
    <dbReference type="NCBI Taxonomy" id="1926869"/>
    <lineage>
        <taxon>Bacteria</taxon>
        <taxon>Pseudomonadati</taxon>
        <taxon>Pseudomonadota</taxon>
        <taxon>Gammaproteobacteria</taxon>
        <taxon>Lysobacterales</taxon>
        <taxon>Rhodanobacteraceae</taxon>
        <taxon>Dyella</taxon>
    </lineage>
</organism>
<comment type="similarity">
    <text evidence="1">Belongs to the HAD-like hydrolase superfamily. CbbY/CbbZ/Gph/YieH family.</text>
</comment>
<feature type="domain" description="Glycoside hydrolase family 65 N-terminal" evidence="5">
    <location>
        <begin position="65"/>
        <end position="308"/>
    </location>
</feature>
<feature type="domain" description="Glycoside hydrolase family 65 C-terminal" evidence="4">
    <location>
        <begin position="743"/>
        <end position="802"/>
    </location>
</feature>
<dbReference type="NCBIfam" id="TIGR01990">
    <property type="entry name" value="bPGM"/>
    <property type="match status" value="1"/>
</dbReference>
<dbReference type="PANTHER" id="PTHR11051">
    <property type="entry name" value="GLYCOSYL HYDROLASE-RELATED"/>
    <property type="match status" value="1"/>
</dbReference>
<dbReference type="Gene3D" id="1.50.10.10">
    <property type="match status" value="1"/>
</dbReference>
<dbReference type="NCBIfam" id="TIGR02009">
    <property type="entry name" value="PGMB-YQAB-SF"/>
    <property type="match status" value="1"/>
</dbReference>
<keyword evidence="6" id="KW-0413">Isomerase</keyword>
<dbReference type="EC" id="5.4.2.6" evidence="6"/>
<name>A0ABW8KCP2_9GAMM</name>
<evidence type="ECO:0000256" key="2">
    <source>
        <dbReference type="SAM" id="MobiDB-lite"/>
    </source>
</evidence>
<dbReference type="NCBIfam" id="TIGR01509">
    <property type="entry name" value="HAD-SF-IA-v3"/>
    <property type="match status" value="1"/>
</dbReference>
<dbReference type="InterPro" id="IPR005194">
    <property type="entry name" value="Glyco_hydro_65_C"/>
</dbReference>
<dbReference type="Pfam" id="PF03636">
    <property type="entry name" value="Glyco_hydro_65N"/>
    <property type="match status" value="1"/>
</dbReference>
<keyword evidence="7" id="KW-1185">Reference proteome</keyword>
<proteinExistence type="inferred from homology"/>
<dbReference type="SUPFAM" id="SSF74650">
    <property type="entry name" value="Galactose mutarotase-like"/>
    <property type="match status" value="1"/>
</dbReference>
<dbReference type="InterPro" id="IPR006439">
    <property type="entry name" value="HAD-SF_hydro_IA"/>
</dbReference>
<dbReference type="InterPro" id="IPR023214">
    <property type="entry name" value="HAD_sf"/>
</dbReference>
<dbReference type="SFLD" id="SFLDG01129">
    <property type="entry name" value="C1.5:_HAD__Beta-PGM__Phosphata"/>
    <property type="match status" value="1"/>
</dbReference>
<dbReference type="Gene3D" id="3.40.50.1000">
    <property type="entry name" value="HAD superfamily/HAD-like"/>
    <property type="match status" value="1"/>
</dbReference>
<dbReference type="SFLD" id="SFLDS00003">
    <property type="entry name" value="Haloacid_Dehalogenase"/>
    <property type="match status" value="1"/>
</dbReference>
<dbReference type="SUPFAM" id="SSF56784">
    <property type="entry name" value="HAD-like"/>
    <property type="match status" value="1"/>
</dbReference>
<dbReference type="InterPro" id="IPR010972">
    <property type="entry name" value="Beta-PGM"/>
</dbReference>
<evidence type="ECO:0000313" key="6">
    <source>
        <dbReference type="EMBL" id="MFK2929903.1"/>
    </source>
</evidence>
<protein>
    <submittedName>
        <fullName evidence="6">Beta-phosphoglucomutase</fullName>
        <ecNumber evidence="6">5.4.2.6</ecNumber>
    </submittedName>
</protein>
<evidence type="ECO:0000313" key="7">
    <source>
        <dbReference type="Proteomes" id="UP001620397"/>
    </source>
</evidence>
<dbReference type="PANTHER" id="PTHR11051:SF13">
    <property type="entry name" value="GLYCOSYL TRANSFERASE"/>
    <property type="match status" value="1"/>
</dbReference>
<dbReference type="Pfam" id="PF03632">
    <property type="entry name" value="Glyco_hydro_65m"/>
    <property type="match status" value="1"/>
</dbReference>
<evidence type="ECO:0000259" key="4">
    <source>
        <dbReference type="Pfam" id="PF03633"/>
    </source>
</evidence>
<evidence type="ECO:0000256" key="1">
    <source>
        <dbReference type="ARBA" id="ARBA00006171"/>
    </source>
</evidence>